<proteinExistence type="inferred from homology"/>
<reference evidence="9 10" key="1">
    <citation type="submission" date="2019-02" db="EMBL/GenBank/DDBJ databases">
        <title>Deep-cultivation of Planctomycetes and their phenomic and genomic characterization uncovers novel biology.</title>
        <authorList>
            <person name="Wiegand S."/>
            <person name="Jogler M."/>
            <person name="Boedeker C."/>
            <person name="Pinto D."/>
            <person name="Vollmers J."/>
            <person name="Rivas-Marin E."/>
            <person name="Kohn T."/>
            <person name="Peeters S.H."/>
            <person name="Heuer A."/>
            <person name="Rast P."/>
            <person name="Oberbeckmann S."/>
            <person name="Bunk B."/>
            <person name="Jeske O."/>
            <person name="Meyerdierks A."/>
            <person name="Storesund J.E."/>
            <person name="Kallscheuer N."/>
            <person name="Luecker S."/>
            <person name="Lage O.M."/>
            <person name="Pohl T."/>
            <person name="Merkel B.J."/>
            <person name="Hornburger P."/>
            <person name="Mueller R.-W."/>
            <person name="Bruemmer F."/>
            <person name="Labrenz M."/>
            <person name="Spormann A.M."/>
            <person name="Op den Camp H."/>
            <person name="Overmann J."/>
            <person name="Amann R."/>
            <person name="Jetten M.S.M."/>
            <person name="Mascher T."/>
            <person name="Medema M.H."/>
            <person name="Devos D.P."/>
            <person name="Kaster A.-K."/>
            <person name="Ovreas L."/>
            <person name="Rohde M."/>
            <person name="Galperin M.Y."/>
            <person name="Jogler C."/>
        </authorList>
    </citation>
    <scope>NUCLEOTIDE SEQUENCE [LARGE SCALE GENOMIC DNA]</scope>
    <source>
        <strain evidence="9 10">Pan216</strain>
    </source>
</reference>
<evidence type="ECO:0000256" key="7">
    <source>
        <dbReference type="HAMAP-Rule" id="MF_01215"/>
    </source>
</evidence>
<evidence type="ECO:0000256" key="1">
    <source>
        <dbReference type="ARBA" id="ARBA00004861"/>
    </source>
</evidence>
<dbReference type="Proteomes" id="UP000317093">
    <property type="component" value="Chromosome"/>
</dbReference>
<dbReference type="PANTHER" id="PTHR43375:SF1">
    <property type="entry name" value="OROTIDINE 5'-PHOSPHATE DECARBOXYLASE"/>
    <property type="match status" value="1"/>
</dbReference>
<evidence type="ECO:0000259" key="8">
    <source>
        <dbReference type="SMART" id="SM00934"/>
    </source>
</evidence>
<dbReference type="HAMAP" id="MF_01215">
    <property type="entry name" value="OMPdecase_type2"/>
    <property type="match status" value="1"/>
</dbReference>
<dbReference type="EC" id="4.1.1.23" evidence="7"/>
<dbReference type="GO" id="GO:0004590">
    <property type="term" value="F:orotidine-5'-phosphate decarboxylase activity"/>
    <property type="evidence" value="ECO:0007669"/>
    <property type="project" value="UniProtKB-UniRule"/>
</dbReference>
<gene>
    <name evidence="7" type="primary">pyrF</name>
    <name evidence="9" type="ORF">Pan216_13580</name>
</gene>
<dbReference type="GO" id="GO:0044205">
    <property type="term" value="P:'de novo' UMP biosynthetic process"/>
    <property type="evidence" value="ECO:0007669"/>
    <property type="project" value="UniProtKB-UniRule"/>
</dbReference>
<dbReference type="SMART" id="SM00934">
    <property type="entry name" value="OMPdecase"/>
    <property type="match status" value="1"/>
</dbReference>
<evidence type="ECO:0000256" key="6">
    <source>
        <dbReference type="ARBA" id="ARBA00049157"/>
    </source>
</evidence>
<comment type="catalytic activity">
    <reaction evidence="6 7">
        <text>orotidine 5'-phosphate + H(+) = UMP + CO2</text>
        <dbReference type="Rhea" id="RHEA:11596"/>
        <dbReference type="ChEBI" id="CHEBI:15378"/>
        <dbReference type="ChEBI" id="CHEBI:16526"/>
        <dbReference type="ChEBI" id="CHEBI:57538"/>
        <dbReference type="ChEBI" id="CHEBI:57865"/>
        <dbReference type="EC" id="4.1.1.23"/>
    </reaction>
</comment>
<comment type="similarity">
    <text evidence="2 7">Belongs to the OMP decarboxylase family. Type 2 subfamily.</text>
</comment>
<dbReference type="InterPro" id="IPR013785">
    <property type="entry name" value="Aldolase_TIM"/>
</dbReference>
<name>A0A518B0L1_9BACT</name>
<dbReference type="EMBL" id="CP036279">
    <property type="protein sequence ID" value="QDU60517.1"/>
    <property type="molecule type" value="Genomic_DNA"/>
</dbReference>
<dbReference type="CDD" id="cd04725">
    <property type="entry name" value="OMP_decarboxylase_like"/>
    <property type="match status" value="1"/>
</dbReference>
<dbReference type="KEGG" id="knv:Pan216_13580"/>
<feature type="domain" description="Orotidine 5'-phosphate decarboxylase" evidence="8">
    <location>
        <begin position="18"/>
        <end position="287"/>
    </location>
</feature>
<protein>
    <recommendedName>
        <fullName evidence="7">Orotidine 5'-phosphate decarboxylase</fullName>
        <ecNumber evidence="7">4.1.1.23</ecNumber>
    </recommendedName>
    <alternativeName>
        <fullName evidence="7">OMP decarboxylase</fullName>
        <shortName evidence="7">OMPDCase</shortName>
        <shortName evidence="7">OMPdecase</shortName>
    </alternativeName>
</protein>
<sequence length="313" mass="32943">MNDFGQRLSDAILAKKTPAMVGIDPRWELLPEELRRDAVAEHGETTKAVAQGYQVFCQRVLDEVADLVPVVKFQMAFFEAAGAEGLLVLSQLVDHAHDAGLLVVLDGKRNDIGSTAAAYANAYVGSIGIGSTTLRPWNADALTVSPYLGTEGINPFVESCDKHGTGIFVLVRTSNPGAGAIQELSAEGRSVCERVADLVEGASASLTSTPDGYGPLGAVVGATVPEQLVALRKRMPHVPLLIPGYGAQGGSAADTSAGFDERGLGAVVNSSRAILFSYRLKDGAEAPWKDSFATAARRMIDDLATHTPAGRLR</sequence>
<evidence type="ECO:0000256" key="3">
    <source>
        <dbReference type="ARBA" id="ARBA00022793"/>
    </source>
</evidence>
<evidence type="ECO:0000313" key="9">
    <source>
        <dbReference type="EMBL" id="QDU60517.1"/>
    </source>
</evidence>
<dbReference type="UniPathway" id="UPA00070">
    <property type="reaction ID" value="UER00120"/>
</dbReference>
<dbReference type="InterPro" id="IPR011060">
    <property type="entry name" value="RibuloseP-bd_barrel"/>
</dbReference>
<dbReference type="InterPro" id="IPR011995">
    <property type="entry name" value="OMPdecase_type-2"/>
</dbReference>
<dbReference type="PANTHER" id="PTHR43375">
    <property type="entry name" value="OROTIDINE 5'-PHOSPHATE DECARBOXYLASE"/>
    <property type="match status" value="1"/>
</dbReference>
<dbReference type="NCBIfam" id="TIGR02127">
    <property type="entry name" value="pyrF_sub2"/>
    <property type="match status" value="1"/>
</dbReference>
<dbReference type="Gene3D" id="3.20.20.70">
    <property type="entry name" value="Aldolase class I"/>
    <property type="match status" value="1"/>
</dbReference>
<keyword evidence="3 7" id="KW-0210">Decarboxylase</keyword>
<evidence type="ECO:0000256" key="5">
    <source>
        <dbReference type="ARBA" id="ARBA00023239"/>
    </source>
</evidence>
<feature type="active site" description="Proton donor" evidence="7">
    <location>
        <position position="108"/>
    </location>
</feature>
<dbReference type="InterPro" id="IPR001754">
    <property type="entry name" value="OMPdeCOase_dom"/>
</dbReference>
<keyword evidence="10" id="KW-1185">Reference proteome</keyword>
<comment type="pathway">
    <text evidence="1 7">Pyrimidine metabolism; UMP biosynthesis via de novo pathway; UMP from orotate: step 2/2.</text>
</comment>
<organism evidence="9 10">
    <name type="scientific">Kolteria novifilia</name>
    <dbReference type="NCBI Taxonomy" id="2527975"/>
    <lineage>
        <taxon>Bacteria</taxon>
        <taxon>Pseudomonadati</taxon>
        <taxon>Planctomycetota</taxon>
        <taxon>Planctomycetia</taxon>
        <taxon>Kolteriales</taxon>
        <taxon>Kolteriaceae</taxon>
        <taxon>Kolteria</taxon>
    </lineage>
</organism>
<evidence type="ECO:0000256" key="4">
    <source>
        <dbReference type="ARBA" id="ARBA00022975"/>
    </source>
</evidence>
<dbReference type="InterPro" id="IPR018089">
    <property type="entry name" value="OMPdecase_AS"/>
</dbReference>
<evidence type="ECO:0000313" key="10">
    <source>
        <dbReference type="Proteomes" id="UP000317093"/>
    </source>
</evidence>
<keyword evidence="5 7" id="KW-0456">Lyase</keyword>
<dbReference type="OrthoDB" id="9808470at2"/>
<dbReference type="RefSeq" id="WP_145256481.1">
    <property type="nucleotide sequence ID" value="NZ_CP036279.1"/>
</dbReference>
<keyword evidence="4 7" id="KW-0665">Pyrimidine biosynthesis</keyword>
<dbReference type="Pfam" id="PF00215">
    <property type="entry name" value="OMPdecase"/>
    <property type="match status" value="1"/>
</dbReference>
<dbReference type="AlphaFoldDB" id="A0A518B0L1"/>
<dbReference type="PROSITE" id="PS00156">
    <property type="entry name" value="OMPDECASE"/>
    <property type="match status" value="1"/>
</dbReference>
<accession>A0A518B0L1</accession>
<evidence type="ECO:0000256" key="2">
    <source>
        <dbReference type="ARBA" id="ARBA00008847"/>
    </source>
</evidence>
<dbReference type="SUPFAM" id="SSF51366">
    <property type="entry name" value="Ribulose-phoshate binding barrel"/>
    <property type="match status" value="1"/>
</dbReference>
<dbReference type="GO" id="GO:0006207">
    <property type="term" value="P:'de novo' pyrimidine nucleobase biosynthetic process"/>
    <property type="evidence" value="ECO:0007669"/>
    <property type="project" value="InterPro"/>
</dbReference>